<reference evidence="1 2" key="2">
    <citation type="journal article" date="2022" name="Mol. Ecol. Resour.">
        <title>The genomes of chicory, endive, great burdock and yacon provide insights into Asteraceae paleo-polyploidization history and plant inulin production.</title>
        <authorList>
            <person name="Fan W."/>
            <person name="Wang S."/>
            <person name="Wang H."/>
            <person name="Wang A."/>
            <person name="Jiang F."/>
            <person name="Liu H."/>
            <person name="Zhao H."/>
            <person name="Xu D."/>
            <person name="Zhang Y."/>
        </authorList>
    </citation>
    <scope>NUCLEOTIDE SEQUENCE [LARGE SCALE GENOMIC DNA]</scope>
    <source>
        <strain evidence="2">cv. Punajuju</strain>
        <tissue evidence="1">Leaves</tissue>
    </source>
</reference>
<comment type="caution">
    <text evidence="1">The sequence shown here is derived from an EMBL/GenBank/DDBJ whole genome shotgun (WGS) entry which is preliminary data.</text>
</comment>
<reference evidence="2" key="1">
    <citation type="journal article" date="2022" name="Mol. Ecol. Resour.">
        <title>The genomes of chicory, endive, great burdock and yacon provide insights into Asteraceae palaeo-polyploidization history and plant inulin production.</title>
        <authorList>
            <person name="Fan W."/>
            <person name="Wang S."/>
            <person name="Wang H."/>
            <person name="Wang A."/>
            <person name="Jiang F."/>
            <person name="Liu H."/>
            <person name="Zhao H."/>
            <person name="Xu D."/>
            <person name="Zhang Y."/>
        </authorList>
    </citation>
    <scope>NUCLEOTIDE SEQUENCE [LARGE SCALE GENOMIC DNA]</scope>
    <source>
        <strain evidence="2">cv. Punajuju</strain>
    </source>
</reference>
<dbReference type="EMBL" id="CM042012">
    <property type="protein sequence ID" value="KAI3751399.1"/>
    <property type="molecule type" value="Genomic_DNA"/>
</dbReference>
<sequence>MRFSVNIKVKLGDFDQLWSNLKYFGHYQSTKNCLLKIANEDIIILTAAHDSLKAQVQDKEFVFKKFEGVQMKLRKMIEKDDDKSSPEKNSSNTSSTVTSDDHVDQGTEADGCSKKSDEQPSTTEERSFPDVPTLSVGDLQPKISQLQRTANKLDLKLLGPNTFILMKQVRKNSDGYKGLRKLVKFGRFTDVKEGPEVPVAPAVDVEETPEDVEETPEVPVVPSADAEKEKEEESQDEEHNELTAKELDDLTESVFGPLGNENETETEVPQPSVLIPPQQDAAANAEPKEDFQRYSCCNYHAH</sequence>
<organism evidence="1 2">
    <name type="scientific">Cichorium intybus</name>
    <name type="common">Chicory</name>
    <dbReference type="NCBI Taxonomy" id="13427"/>
    <lineage>
        <taxon>Eukaryota</taxon>
        <taxon>Viridiplantae</taxon>
        <taxon>Streptophyta</taxon>
        <taxon>Embryophyta</taxon>
        <taxon>Tracheophyta</taxon>
        <taxon>Spermatophyta</taxon>
        <taxon>Magnoliopsida</taxon>
        <taxon>eudicotyledons</taxon>
        <taxon>Gunneridae</taxon>
        <taxon>Pentapetalae</taxon>
        <taxon>asterids</taxon>
        <taxon>campanulids</taxon>
        <taxon>Asterales</taxon>
        <taxon>Asteraceae</taxon>
        <taxon>Cichorioideae</taxon>
        <taxon>Cichorieae</taxon>
        <taxon>Cichoriinae</taxon>
        <taxon>Cichorium</taxon>
    </lineage>
</organism>
<dbReference type="Proteomes" id="UP001055811">
    <property type="component" value="Linkage Group LG04"/>
</dbReference>
<protein>
    <submittedName>
        <fullName evidence="1">Uncharacterized protein</fullName>
    </submittedName>
</protein>
<gene>
    <name evidence="1" type="ORF">L2E82_22485</name>
</gene>
<keyword evidence="2" id="KW-1185">Reference proteome</keyword>
<evidence type="ECO:0000313" key="2">
    <source>
        <dbReference type="Proteomes" id="UP001055811"/>
    </source>
</evidence>
<proteinExistence type="predicted"/>
<name>A0ACB9DXP5_CICIN</name>
<evidence type="ECO:0000313" key="1">
    <source>
        <dbReference type="EMBL" id="KAI3751399.1"/>
    </source>
</evidence>
<accession>A0ACB9DXP5</accession>